<keyword evidence="9" id="KW-1185">Reference proteome</keyword>
<sequence>MNAKRSAVLIAACLGLGVLPMRAPHARDILDRLAAPLNLGDPLRAQPPALDAGRILPGDAGATLCPPAYDATAPLTLPAAVDLALCHNAQVHGAWAGIKMQAAGLGEAKAAYLPTLSAGLSRVNDRTAYPGSEARSTTLKSNTKSANFSSRLFDFGGRAANQRSAAALLDAALANHDAVLQKTLAAAVGAYFDTQTALATFQARQKSQALAQETVLATQRRAQRGLGSHSDTLQATSALAKATLGTSRADGEYKKARAMLVYTLGLPANTPVTLSEDVNDTVASLREDLNEWLVQTRARHPAILAAQAQLAAARERVEASRSEGRPSIDLTANFYQNGRPNQGLTPASTRETLIGVAINIPLFDGFARTYKVRGAQAQVEQKEAEVDEAKQQTLMELVKTHAEAGMALANLAASQAWLDAAQGALSSVQRKFDLGAADILEMLNTQSALLDAQQERIRCLAEWRSARLRLLASAGTLGKADLARREAQQ</sequence>
<comment type="similarity">
    <text evidence="1 7">Belongs to the outer membrane factor (OMF) (TC 1.B.17) family.</text>
</comment>
<keyword evidence="5 7" id="KW-0472">Membrane</keyword>
<organism evidence="8 9">
    <name type="scientific">Janthinobacterium fluminis</name>
    <dbReference type="NCBI Taxonomy" id="2987524"/>
    <lineage>
        <taxon>Bacteria</taxon>
        <taxon>Pseudomonadati</taxon>
        <taxon>Pseudomonadota</taxon>
        <taxon>Betaproteobacteria</taxon>
        <taxon>Burkholderiales</taxon>
        <taxon>Oxalobacteraceae</taxon>
        <taxon>Janthinobacterium</taxon>
    </lineage>
</organism>
<evidence type="ECO:0000256" key="4">
    <source>
        <dbReference type="ARBA" id="ARBA00022692"/>
    </source>
</evidence>
<keyword evidence="6 7" id="KW-0998">Cell outer membrane</keyword>
<evidence type="ECO:0000313" key="9">
    <source>
        <dbReference type="Proteomes" id="UP001221208"/>
    </source>
</evidence>
<dbReference type="PIRSF" id="PIRSF001892">
    <property type="entry name" value="CyaE"/>
    <property type="match status" value="1"/>
</dbReference>
<dbReference type="Gene3D" id="1.20.1600.10">
    <property type="entry name" value="Outer membrane efflux proteins (OEP)"/>
    <property type="match status" value="1"/>
</dbReference>
<dbReference type="Pfam" id="PF02321">
    <property type="entry name" value="OEP"/>
    <property type="match status" value="2"/>
</dbReference>
<keyword evidence="7" id="KW-0204">Cytolysis</keyword>
<evidence type="ECO:0000256" key="3">
    <source>
        <dbReference type="ARBA" id="ARBA00022452"/>
    </source>
</evidence>
<evidence type="ECO:0000256" key="6">
    <source>
        <dbReference type="ARBA" id="ARBA00023237"/>
    </source>
</evidence>
<evidence type="ECO:0000256" key="5">
    <source>
        <dbReference type="ARBA" id="ARBA00023136"/>
    </source>
</evidence>
<dbReference type="PANTHER" id="PTHR30026:SF20">
    <property type="entry name" value="OUTER MEMBRANE PROTEIN TOLC"/>
    <property type="match status" value="1"/>
</dbReference>
<keyword evidence="7" id="KW-0354">Hemolysis</keyword>
<dbReference type="Proteomes" id="UP001221208">
    <property type="component" value="Unassembled WGS sequence"/>
</dbReference>
<keyword evidence="4" id="KW-0812">Transmembrane</keyword>
<protein>
    <recommendedName>
        <fullName evidence="7">Protein CyaE</fullName>
    </recommendedName>
</protein>
<accession>A0ABT5JYR6</accession>
<dbReference type="InterPro" id="IPR003423">
    <property type="entry name" value="OMP_efflux"/>
</dbReference>
<dbReference type="RefSeq" id="WP_273670538.1">
    <property type="nucleotide sequence ID" value="NZ_JAQQXR010000003.1"/>
</dbReference>
<dbReference type="InterPro" id="IPR028351">
    <property type="entry name" value="CyaE"/>
</dbReference>
<comment type="function">
    <text evidence="7">CyaE is necessary for transport of calmodulin-sensitive adenylate cyclase-hemolysin (cyclolysin).</text>
</comment>
<comment type="subcellular location">
    <subcellularLocation>
        <location evidence="7">Cell outer membrane</location>
        <topology evidence="7">Peripheral membrane protein</topology>
    </subcellularLocation>
</comment>
<dbReference type="EMBL" id="JAQQXR010000003">
    <property type="protein sequence ID" value="MDC8757862.1"/>
    <property type="molecule type" value="Genomic_DNA"/>
</dbReference>
<comment type="caution">
    <text evidence="8">The sequence shown here is derived from an EMBL/GenBank/DDBJ whole genome shotgun (WGS) entry which is preliminary data.</text>
</comment>
<evidence type="ECO:0000313" key="8">
    <source>
        <dbReference type="EMBL" id="MDC8757862.1"/>
    </source>
</evidence>
<reference evidence="8 9" key="1">
    <citation type="submission" date="2022-10" db="EMBL/GenBank/DDBJ databases">
        <title>Janthinobacterium sp. hw3 Genome sequencing.</title>
        <authorList>
            <person name="Park S."/>
        </authorList>
    </citation>
    <scope>NUCLEOTIDE SEQUENCE [LARGE SCALE GENOMIC DNA]</scope>
    <source>
        <strain evidence="9">hw3</strain>
    </source>
</reference>
<gene>
    <name evidence="8" type="ORF">OIK44_09705</name>
</gene>
<evidence type="ECO:0000256" key="1">
    <source>
        <dbReference type="ARBA" id="ARBA00007613"/>
    </source>
</evidence>
<dbReference type="InterPro" id="IPR051906">
    <property type="entry name" value="TolC-like"/>
</dbReference>
<dbReference type="SUPFAM" id="SSF56954">
    <property type="entry name" value="Outer membrane efflux proteins (OEP)"/>
    <property type="match status" value="1"/>
</dbReference>
<evidence type="ECO:0000256" key="7">
    <source>
        <dbReference type="PIRNR" id="PIRNR001892"/>
    </source>
</evidence>
<name>A0ABT5JYR6_9BURK</name>
<keyword evidence="3" id="KW-1134">Transmembrane beta strand</keyword>
<proteinExistence type="inferred from homology"/>
<keyword evidence="2 7" id="KW-0813">Transport</keyword>
<dbReference type="PANTHER" id="PTHR30026">
    <property type="entry name" value="OUTER MEMBRANE PROTEIN TOLC"/>
    <property type="match status" value="1"/>
</dbReference>
<evidence type="ECO:0000256" key="2">
    <source>
        <dbReference type="ARBA" id="ARBA00022448"/>
    </source>
</evidence>